<reference evidence="10 11" key="1">
    <citation type="submission" date="2017-02" db="EMBL/GenBank/DDBJ databases">
        <authorList>
            <person name="Peterson S.W."/>
        </authorList>
    </citation>
    <scope>NUCLEOTIDE SEQUENCE [LARGE SCALE GENOMIC DNA]</scope>
    <source>
        <strain evidence="10 11">P15</strain>
    </source>
</reference>
<dbReference type="InterPro" id="IPR039420">
    <property type="entry name" value="WalR-like"/>
</dbReference>
<evidence type="ECO:0000256" key="5">
    <source>
        <dbReference type="ARBA" id="ARBA00023163"/>
    </source>
</evidence>
<sequence length="245" mass="26408">MRDSSLHLSPPRVAVVEDEDELRDLLVDDLKAKGFVVTGVPSAESLYRHMSVQPLDVVVLDIGLPGESGLGVAAHLRQLSSVGIIVLTARGEAKTMARALAEGADLFLSKPVDFDVLAAGIANLHRRLRGPATADANAGSRASGQGWKLIEGGWTLQTPNGQTLALQEAERAFLQLLFAHPGKPVARETLIAAQTRQPQDFDPHRLEVLLHRLRTRLKTRTELALPVRAVRGSGYLMVVDASAES</sequence>
<dbReference type="AlphaFoldDB" id="A0A1T5KBU6"/>
<evidence type="ECO:0000259" key="9">
    <source>
        <dbReference type="PROSITE" id="PS51755"/>
    </source>
</evidence>
<name>A0A1T5KBU6_9GAMM</name>
<evidence type="ECO:0000256" key="1">
    <source>
        <dbReference type="ARBA" id="ARBA00022553"/>
    </source>
</evidence>
<dbReference type="InterPro" id="IPR011006">
    <property type="entry name" value="CheY-like_superfamily"/>
</dbReference>
<evidence type="ECO:0000256" key="2">
    <source>
        <dbReference type="ARBA" id="ARBA00023012"/>
    </source>
</evidence>
<dbReference type="PROSITE" id="PS51755">
    <property type="entry name" value="OMPR_PHOB"/>
    <property type="match status" value="1"/>
</dbReference>
<dbReference type="PROSITE" id="PS50110">
    <property type="entry name" value="RESPONSE_REGULATORY"/>
    <property type="match status" value="1"/>
</dbReference>
<dbReference type="EMBL" id="FUZV01000001">
    <property type="protein sequence ID" value="SKC60989.1"/>
    <property type="molecule type" value="Genomic_DNA"/>
</dbReference>
<dbReference type="Gene3D" id="3.40.50.2300">
    <property type="match status" value="1"/>
</dbReference>
<protein>
    <submittedName>
        <fullName evidence="10">DNA-binding response regulator, OmpR family, contains REC and winged-helix (WHTH) domain</fullName>
    </submittedName>
</protein>
<evidence type="ECO:0000259" key="8">
    <source>
        <dbReference type="PROSITE" id="PS50110"/>
    </source>
</evidence>
<dbReference type="GO" id="GO:0000976">
    <property type="term" value="F:transcription cis-regulatory region binding"/>
    <property type="evidence" value="ECO:0007669"/>
    <property type="project" value="TreeGrafter"/>
</dbReference>
<keyword evidence="2" id="KW-0902">Two-component regulatory system</keyword>
<dbReference type="Gene3D" id="1.10.10.10">
    <property type="entry name" value="Winged helix-like DNA-binding domain superfamily/Winged helix DNA-binding domain"/>
    <property type="match status" value="1"/>
</dbReference>
<evidence type="ECO:0000256" key="7">
    <source>
        <dbReference type="PROSITE-ProRule" id="PRU01091"/>
    </source>
</evidence>
<dbReference type="PANTHER" id="PTHR48111:SF1">
    <property type="entry name" value="TWO-COMPONENT RESPONSE REGULATOR ORR33"/>
    <property type="match status" value="1"/>
</dbReference>
<dbReference type="SUPFAM" id="SSF46894">
    <property type="entry name" value="C-terminal effector domain of the bipartite response regulators"/>
    <property type="match status" value="1"/>
</dbReference>
<dbReference type="InterPro" id="IPR036388">
    <property type="entry name" value="WH-like_DNA-bd_sf"/>
</dbReference>
<gene>
    <name evidence="10" type="ORF">SAMN06296058_1542</name>
</gene>
<dbReference type="InterPro" id="IPR001789">
    <property type="entry name" value="Sig_transdc_resp-reg_receiver"/>
</dbReference>
<keyword evidence="11" id="KW-1185">Reference proteome</keyword>
<dbReference type="Pfam" id="PF00486">
    <property type="entry name" value="Trans_reg_C"/>
    <property type="match status" value="1"/>
</dbReference>
<keyword evidence="5" id="KW-0804">Transcription</keyword>
<feature type="DNA-binding region" description="OmpR/PhoB-type" evidence="7">
    <location>
        <begin position="138"/>
        <end position="239"/>
    </location>
</feature>
<keyword evidence="4 7" id="KW-0238">DNA-binding</keyword>
<dbReference type="SMART" id="SM00862">
    <property type="entry name" value="Trans_reg_C"/>
    <property type="match status" value="1"/>
</dbReference>
<accession>A0A1T5KBU6</accession>
<dbReference type="GO" id="GO:0006355">
    <property type="term" value="P:regulation of DNA-templated transcription"/>
    <property type="evidence" value="ECO:0007669"/>
    <property type="project" value="InterPro"/>
</dbReference>
<dbReference type="Pfam" id="PF00072">
    <property type="entry name" value="Response_reg"/>
    <property type="match status" value="1"/>
</dbReference>
<evidence type="ECO:0000313" key="10">
    <source>
        <dbReference type="EMBL" id="SKC60989.1"/>
    </source>
</evidence>
<keyword evidence="3" id="KW-0805">Transcription regulation</keyword>
<dbReference type="OrthoDB" id="6117814at2"/>
<dbReference type="InterPro" id="IPR001867">
    <property type="entry name" value="OmpR/PhoB-type_DNA-bd"/>
</dbReference>
<dbReference type="CDD" id="cd17574">
    <property type="entry name" value="REC_OmpR"/>
    <property type="match status" value="1"/>
</dbReference>
<feature type="domain" description="OmpR/PhoB-type" evidence="9">
    <location>
        <begin position="138"/>
        <end position="239"/>
    </location>
</feature>
<dbReference type="STRING" id="428993.SAMN06296058_1542"/>
<evidence type="ECO:0000256" key="4">
    <source>
        <dbReference type="ARBA" id="ARBA00023125"/>
    </source>
</evidence>
<dbReference type="GO" id="GO:0032993">
    <property type="term" value="C:protein-DNA complex"/>
    <property type="evidence" value="ECO:0007669"/>
    <property type="project" value="TreeGrafter"/>
</dbReference>
<evidence type="ECO:0000256" key="3">
    <source>
        <dbReference type="ARBA" id="ARBA00023015"/>
    </source>
</evidence>
<dbReference type="SMART" id="SM00448">
    <property type="entry name" value="REC"/>
    <property type="match status" value="1"/>
</dbReference>
<evidence type="ECO:0000313" key="11">
    <source>
        <dbReference type="Proteomes" id="UP000190341"/>
    </source>
</evidence>
<organism evidence="10 11">
    <name type="scientific">Pseudoxanthomonas indica</name>
    <dbReference type="NCBI Taxonomy" id="428993"/>
    <lineage>
        <taxon>Bacteria</taxon>
        <taxon>Pseudomonadati</taxon>
        <taxon>Pseudomonadota</taxon>
        <taxon>Gammaproteobacteria</taxon>
        <taxon>Lysobacterales</taxon>
        <taxon>Lysobacteraceae</taxon>
        <taxon>Pseudoxanthomonas</taxon>
    </lineage>
</organism>
<feature type="modified residue" description="4-aspartylphosphate" evidence="6">
    <location>
        <position position="61"/>
    </location>
</feature>
<dbReference type="GO" id="GO:0000156">
    <property type="term" value="F:phosphorelay response regulator activity"/>
    <property type="evidence" value="ECO:0007669"/>
    <property type="project" value="TreeGrafter"/>
</dbReference>
<dbReference type="InterPro" id="IPR016032">
    <property type="entry name" value="Sig_transdc_resp-reg_C-effctor"/>
</dbReference>
<dbReference type="GO" id="GO:0005829">
    <property type="term" value="C:cytosol"/>
    <property type="evidence" value="ECO:0007669"/>
    <property type="project" value="TreeGrafter"/>
</dbReference>
<keyword evidence="1 6" id="KW-0597">Phosphoprotein</keyword>
<feature type="domain" description="Response regulatory" evidence="8">
    <location>
        <begin position="12"/>
        <end position="125"/>
    </location>
</feature>
<dbReference type="SUPFAM" id="SSF52172">
    <property type="entry name" value="CheY-like"/>
    <property type="match status" value="1"/>
</dbReference>
<evidence type="ECO:0000256" key="6">
    <source>
        <dbReference type="PROSITE-ProRule" id="PRU00169"/>
    </source>
</evidence>
<proteinExistence type="predicted"/>
<dbReference type="PANTHER" id="PTHR48111">
    <property type="entry name" value="REGULATOR OF RPOS"/>
    <property type="match status" value="1"/>
</dbReference>
<dbReference type="Proteomes" id="UP000190341">
    <property type="component" value="Unassembled WGS sequence"/>
</dbReference>